<feature type="transmembrane region" description="Helical" evidence="6">
    <location>
        <begin position="165"/>
        <end position="185"/>
    </location>
</feature>
<evidence type="ECO:0000256" key="4">
    <source>
        <dbReference type="ARBA" id="ARBA00022989"/>
    </source>
</evidence>
<keyword evidence="4 6" id="KW-1133">Transmembrane helix</keyword>
<feature type="transmembrane region" description="Helical" evidence="6">
    <location>
        <begin position="347"/>
        <end position="366"/>
    </location>
</feature>
<reference evidence="8 9" key="1">
    <citation type="submission" date="2016-10" db="EMBL/GenBank/DDBJ databases">
        <authorList>
            <person name="Varghese N."/>
            <person name="Submissions S."/>
        </authorList>
    </citation>
    <scope>NUCLEOTIDE SEQUENCE [LARGE SCALE GENOMIC DNA]</scope>
    <source>
        <strain evidence="8 9">CGMCC 1.3527</strain>
    </source>
</reference>
<dbReference type="Gene3D" id="1.20.1250.20">
    <property type="entry name" value="MFS general substrate transporter like domains"/>
    <property type="match status" value="2"/>
</dbReference>
<dbReference type="AlphaFoldDB" id="A0A1G7NN97"/>
<feature type="transmembrane region" description="Helical" evidence="6">
    <location>
        <begin position="81"/>
        <end position="98"/>
    </location>
</feature>
<evidence type="ECO:0000256" key="5">
    <source>
        <dbReference type="ARBA" id="ARBA00023136"/>
    </source>
</evidence>
<organism evidence="8 9">
    <name type="scientific">Halorubrum xinjiangense</name>
    <dbReference type="NCBI Taxonomy" id="261291"/>
    <lineage>
        <taxon>Archaea</taxon>
        <taxon>Methanobacteriati</taxon>
        <taxon>Methanobacteriota</taxon>
        <taxon>Stenosarchaea group</taxon>
        <taxon>Halobacteria</taxon>
        <taxon>Halobacteriales</taxon>
        <taxon>Haloferacaceae</taxon>
        <taxon>Halorubrum</taxon>
    </lineage>
</organism>
<dbReference type="InterPro" id="IPR036259">
    <property type="entry name" value="MFS_trans_sf"/>
</dbReference>
<name>A0A1G7NN97_9EURY</name>
<accession>A0A1G7NN97</accession>
<dbReference type="PROSITE" id="PS50850">
    <property type="entry name" value="MFS"/>
    <property type="match status" value="1"/>
</dbReference>
<feature type="transmembrane region" description="Helical" evidence="6">
    <location>
        <begin position="372"/>
        <end position="390"/>
    </location>
</feature>
<feature type="transmembrane region" description="Helical" evidence="6">
    <location>
        <begin position="244"/>
        <end position="263"/>
    </location>
</feature>
<feature type="transmembrane region" description="Helical" evidence="6">
    <location>
        <begin position="308"/>
        <end position="326"/>
    </location>
</feature>
<dbReference type="Proteomes" id="UP000324020">
    <property type="component" value="Unassembled WGS sequence"/>
</dbReference>
<keyword evidence="9" id="KW-1185">Reference proteome</keyword>
<dbReference type="Pfam" id="PF07690">
    <property type="entry name" value="MFS_1"/>
    <property type="match status" value="1"/>
</dbReference>
<sequence>MSETPTVNWRYEHTALALCTLAFTGTMVARLVVSPLVPEITTQFGVTNGTVGLALSGMWLTYALAQFPSGVLGDRYGERRVILVAVGATAVASVLLAASPSILAFGLFAAALGVGAGLHYSVATTFLTRQFDDTGRAIGVHVAGGPIAGLAAPPAAALVGSRYGWRAGVLLGAAVAVPVFALFAWRVRPTEPLRPDQPMGERFALGPLAELLLRPEILYTTALATMGAFTWQATASFLPTFLEVGGGLSSALSALLFSVYFLVHGATQPVTGSISDRIGRDATAMATMGAGVVGYGALVAVATLDLGLPVTVGAVGLVGLAMSWGAPIQSRFMDLLSDDERGAGFGLVRTAYMVTGASGSVVVGAVSDAAGWAVAFGLLACVMALGLATLTTNRLLGSGY</sequence>
<dbReference type="EMBL" id="FNBO01000008">
    <property type="protein sequence ID" value="SDF75446.1"/>
    <property type="molecule type" value="Genomic_DNA"/>
</dbReference>
<comment type="subcellular location">
    <subcellularLocation>
        <location evidence="1">Cell membrane</location>
        <topology evidence="1">Multi-pass membrane protein</topology>
    </subcellularLocation>
</comment>
<feature type="transmembrane region" description="Helical" evidence="6">
    <location>
        <begin position="49"/>
        <end position="69"/>
    </location>
</feature>
<evidence type="ECO:0000259" key="7">
    <source>
        <dbReference type="PROSITE" id="PS50850"/>
    </source>
</evidence>
<feature type="domain" description="Major facilitator superfamily (MFS) profile" evidence="7">
    <location>
        <begin position="14"/>
        <end position="398"/>
    </location>
</feature>
<dbReference type="GO" id="GO:0005886">
    <property type="term" value="C:plasma membrane"/>
    <property type="evidence" value="ECO:0007669"/>
    <property type="project" value="UniProtKB-SubCell"/>
</dbReference>
<keyword evidence="3 6" id="KW-0812">Transmembrane</keyword>
<dbReference type="PANTHER" id="PTHR43124">
    <property type="entry name" value="PURINE EFFLUX PUMP PBUE"/>
    <property type="match status" value="1"/>
</dbReference>
<dbReference type="InterPro" id="IPR050189">
    <property type="entry name" value="MFS_Efflux_Transporters"/>
</dbReference>
<dbReference type="InterPro" id="IPR011701">
    <property type="entry name" value="MFS"/>
</dbReference>
<keyword evidence="2" id="KW-1003">Cell membrane</keyword>
<feature type="transmembrane region" description="Helical" evidence="6">
    <location>
        <begin position="15"/>
        <end position="37"/>
    </location>
</feature>
<evidence type="ECO:0000313" key="9">
    <source>
        <dbReference type="Proteomes" id="UP000324020"/>
    </source>
</evidence>
<evidence type="ECO:0000256" key="1">
    <source>
        <dbReference type="ARBA" id="ARBA00004651"/>
    </source>
</evidence>
<evidence type="ECO:0000256" key="2">
    <source>
        <dbReference type="ARBA" id="ARBA00022475"/>
    </source>
</evidence>
<protein>
    <submittedName>
        <fullName evidence="8">Predicted arabinose efflux permease, MFS family</fullName>
    </submittedName>
</protein>
<evidence type="ECO:0000313" key="8">
    <source>
        <dbReference type="EMBL" id="SDF75446.1"/>
    </source>
</evidence>
<proteinExistence type="predicted"/>
<evidence type="ECO:0000256" key="6">
    <source>
        <dbReference type="SAM" id="Phobius"/>
    </source>
</evidence>
<feature type="transmembrane region" description="Helical" evidence="6">
    <location>
        <begin position="138"/>
        <end position="159"/>
    </location>
</feature>
<dbReference type="InterPro" id="IPR020846">
    <property type="entry name" value="MFS_dom"/>
</dbReference>
<feature type="transmembrane region" description="Helical" evidence="6">
    <location>
        <begin position="217"/>
        <end position="238"/>
    </location>
</feature>
<feature type="transmembrane region" description="Helical" evidence="6">
    <location>
        <begin position="104"/>
        <end position="126"/>
    </location>
</feature>
<feature type="transmembrane region" description="Helical" evidence="6">
    <location>
        <begin position="284"/>
        <end position="302"/>
    </location>
</feature>
<dbReference type="PANTHER" id="PTHR43124:SF3">
    <property type="entry name" value="CHLORAMPHENICOL EFFLUX PUMP RV0191"/>
    <property type="match status" value="1"/>
</dbReference>
<keyword evidence="5 6" id="KW-0472">Membrane</keyword>
<dbReference type="SUPFAM" id="SSF103473">
    <property type="entry name" value="MFS general substrate transporter"/>
    <property type="match status" value="1"/>
</dbReference>
<dbReference type="GO" id="GO:0022857">
    <property type="term" value="F:transmembrane transporter activity"/>
    <property type="evidence" value="ECO:0007669"/>
    <property type="project" value="InterPro"/>
</dbReference>
<gene>
    <name evidence="8" type="ORF">SAMN04488067_10838</name>
</gene>
<evidence type="ECO:0000256" key="3">
    <source>
        <dbReference type="ARBA" id="ARBA00022692"/>
    </source>
</evidence>